<feature type="transmembrane region" description="Helical" evidence="1">
    <location>
        <begin position="132"/>
        <end position="158"/>
    </location>
</feature>
<feature type="transmembrane region" description="Helical" evidence="1">
    <location>
        <begin position="102"/>
        <end position="120"/>
    </location>
</feature>
<dbReference type="AlphaFoldDB" id="A0A0V8JPY8"/>
<keyword evidence="1" id="KW-0472">Membrane</keyword>
<feature type="transmembrane region" description="Helical" evidence="1">
    <location>
        <begin position="301"/>
        <end position="318"/>
    </location>
</feature>
<sequence>MALLWLNLIIVFLLSFFSRYAATPLMESGSPVEIRPNKLLVTGALMALVCISGLRSNIGDTLAYIDIYTSNDFTWQYVMSQKDIGFGLFQMQLKNLSQDPQLLIFSTALITNVLVVTVLYKYSRMLDLSLYVYITGGLFLVSMNGIRQMLAAAIIFTATKLLIEGRWKGYFLVVICASFFHQSAFILLPLYFVVRTKAWSKSTVALVLLAVTAVIGFDQFINILFSAIEDTQYAEYKNFDEGGANFLRVLINAIPLVIAYLGRERLRELFPESDYIVNMTLLGFVFMIVSTQNWIFARFTIYFGLYQLILISWLVKLFREKDQKVVYYGILAFYFVYFYYEHVVTLNIIYKSDFLNWF</sequence>
<dbReference type="RefSeq" id="WP_062686478.1">
    <property type="nucleotide sequence ID" value="NZ_KQ758631.1"/>
</dbReference>
<feature type="transmembrane region" description="Helical" evidence="1">
    <location>
        <begin position="170"/>
        <end position="192"/>
    </location>
</feature>
<feature type="transmembrane region" description="Helical" evidence="1">
    <location>
        <begin position="325"/>
        <end position="350"/>
    </location>
</feature>
<feature type="transmembrane region" description="Helical" evidence="1">
    <location>
        <begin position="275"/>
        <end position="295"/>
    </location>
</feature>
<protein>
    <submittedName>
        <fullName evidence="2">Capsular biosynthesis protein</fullName>
    </submittedName>
</protein>
<accession>A0A0V8JPY8</accession>
<feature type="transmembrane region" description="Helical" evidence="1">
    <location>
        <begin position="245"/>
        <end position="263"/>
    </location>
</feature>
<evidence type="ECO:0000256" key="1">
    <source>
        <dbReference type="SAM" id="Phobius"/>
    </source>
</evidence>
<comment type="caution">
    <text evidence="2">The sequence shown here is derived from an EMBL/GenBank/DDBJ whole genome shotgun (WGS) entry which is preliminary data.</text>
</comment>
<proteinExistence type="predicted"/>
<dbReference type="InterPro" id="IPR049458">
    <property type="entry name" value="EpsG-like"/>
</dbReference>
<dbReference type="EMBL" id="LNQP01000011">
    <property type="protein sequence ID" value="KSU89066.1"/>
    <property type="molecule type" value="Genomic_DNA"/>
</dbReference>
<organism evidence="2 3">
    <name type="scientific">Priestia veravalensis</name>
    <dbReference type="NCBI Taxonomy" id="1414648"/>
    <lineage>
        <taxon>Bacteria</taxon>
        <taxon>Bacillati</taxon>
        <taxon>Bacillota</taxon>
        <taxon>Bacilli</taxon>
        <taxon>Bacillales</taxon>
        <taxon>Bacillaceae</taxon>
        <taxon>Priestia</taxon>
    </lineage>
</organism>
<keyword evidence="3" id="KW-1185">Reference proteome</keyword>
<dbReference type="Pfam" id="PF14897">
    <property type="entry name" value="EpsG"/>
    <property type="match status" value="1"/>
</dbReference>
<evidence type="ECO:0000313" key="2">
    <source>
        <dbReference type="EMBL" id="KSU89066.1"/>
    </source>
</evidence>
<reference evidence="2 3" key="1">
    <citation type="submission" date="2015-11" db="EMBL/GenBank/DDBJ databases">
        <title>Bacillus caseinolyticus sp nov.</title>
        <authorList>
            <person name="Dastager S.G."/>
            <person name="Mawlankar R."/>
        </authorList>
    </citation>
    <scope>NUCLEOTIDE SEQUENCE [LARGE SCALE GENOMIC DNA]</scope>
    <source>
        <strain evidence="2 3">SGD-V-76</strain>
    </source>
</reference>
<name>A0A0V8JPY8_9BACI</name>
<feature type="transmembrane region" description="Helical" evidence="1">
    <location>
        <begin position="204"/>
        <end position="225"/>
    </location>
</feature>
<keyword evidence="1" id="KW-0812">Transmembrane</keyword>
<gene>
    <name evidence="2" type="ORF">AS180_04230</name>
</gene>
<keyword evidence="1" id="KW-1133">Transmembrane helix</keyword>
<dbReference type="Proteomes" id="UP000053681">
    <property type="component" value="Unassembled WGS sequence"/>
</dbReference>
<evidence type="ECO:0000313" key="3">
    <source>
        <dbReference type="Proteomes" id="UP000053681"/>
    </source>
</evidence>